<evidence type="ECO:0000313" key="6">
    <source>
        <dbReference type="EMBL" id="PYH95685.1"/>
    </source>
</evidence>
<keyword evidence="2 5" id="KW-0812">Transmembrane</keyword>
<feature type="transmembrane region" description="Helical" evidence="5">
    <location>
        <begin position="12"/>
        <end position="33"/>
    </location>
</feature>
<gene>
    <name evidence="6" type="ORF">BO71DRAFT_198729</name>
</gene>
<dbReference type="PANTHER" id="PTHR42718">
    <property type="entry name" value="MAJOR FACILITATOR SUPERFAMILY MULTIDRUG TRANSPORTER MFSC"/>
    <property type="match status" value="1"/>
</dbReference>
<dbReference type="SUPFAM" id="SSF103473">
    <property type="entry name" value="MFS general substrate transporter"/>
    <property type="match status" value="1"/>
</dbReference>
<keyword evidence="7" id="KW-1185">Reference proteome</keyword>
<comment type="subcellular location">
    <subcellularLocation>
        <location evidence="1">Membrane</location>
        <topology evidence="1">Multi-pass membrane protein</topology>
    </subcellularLocation>
</comment>
<name>A0A319DE72_9EURO</name>
<keyword evidence="4 5" id="KW-0472">Membrane</keyword>
<evidence type="ECO:0000256" key="1">
    <source>
        <dbReference type="ARBA" id="ARBA00004141"/>
    </source>
</evidence>
<organism evidence="6 7">
    <name type="scientific">Aspergillus ellipticus CBS 707.79</name>
    <dbReference type="NCBI Taxonomy" id="1448320"/>
    <lineage>
        <taxon>Eukaryota</taxon>
        <taxon>Fungi</taxon>
        <taxon>Dikarya</taxon>
        <taxon>Ascomycota</taxon>
        <taxon>Pezizomycotina</taxon>
        <taxon>Eurotiomycetes</taxon>
        <taxon>Eurotiomycetidae</taxon>
        <taxon>Eurotiales</taxon>
        <taxon>Aspergillaceae</taxon>
        <taxon>Aspergillus</taxon>
        <taxon>Aspergillus subgen. Circumdati</taxon>
    </lineage>
</organism>
<dbReference type="AlphaFoldDB" id="A0A319DE72"/>
<dbReference type="InterPro" id="IPR036259">
    <property type="entry name" value="MFS_trans_sf"/>
</dbReference>
<protein>
    <recommendedName>
        <fullName evidence="8">Integral membrane protein</fullName>
    </recommendedName>
</protein>
<sequence>MPLEIFRAPSLLTLLLVVLFNYMAVGTLIWYQVLWLQEIWHWTPLHFAIGWTPVVICATGAACLAAWLIPRLAAQWILAIGTITILISNALMATVPLHQTY</sequence>
<evidence type="ECO:0000256" key="5">
    <source>
        <dbReference type="SAM" id="Phobius"/>
    </source>
</evidence>
<dbReference type="OrthoDB" id="440755at2759"/>
<dbReference type="VEuPathDB" id="FungiDB:BO71DRAFT_198729"/>
<keyword evidence="3 5" id="KW-1133">Transmembrane helix</keyword>
<proteinExistence type="predicted"/>
<accession>A0A319DE72</accession>
<dbReference type="GO" id="GO:0016020">
    <property type="term" value="C:membrane"/>
    <property type="evidence" value="ECO:0007669"/>
    <property type="project" value="UniProtKB-SubCell"/>
</dbReference>
<dbReference type="Proteomes" id="UP000247810">
    <property type="component" value="Unassembled WGS sequence"/>
</dbReference>
<reference evidence="6 7" key="1">
    <citation type="submission" date="2018-02" db="EMBL/GenBank/DDBJ databases">
        <title>The genomes of Aspergillus section Nigri reveals drivers in fungal speciation.</title>
        <authorList>
            <consortium name="DOE Joint Genome Institute"/>
            <person name="Vesth T.C."/>
            <person name="Nybo J."/>
            <person name="Theobald S."/>
            <person name="Brandl J."/>
            <person name="Frisvad J.C."/>
            <person name="Nielsen K.F."/>
            <person name="Lyhne E.K."/>
            <person name="Kogle M.E."/>
            <person name="Kuo A."/>
            <person name="Riley R."/>
            <person name="Clum A."/>
            <person name="Nolan M."/>
            <person name="Lipzen A."/>
            <person name="Salamov A."/>
            <person name="Henrissat B."/>
            <person name="Wiebenga A."/>
            <person name="De vries R.P."/>
            <person name="Grigoriev I.V."/>
            <person name="Mortensen U.H."/>
            <person name="Andersen M.R."/>
            <person name="Baker S.E."/>
        </authorList>
    </citation>
    <scope>NUCLEOTIDE SEQUENCE [LARGE SCALE GENOMIC DNA]</scope>
    <source>
        <strain evidence="6 7">CBS 707.79</strain>
    </source>
</reference>
<feature type="transmembrane region" description="Helical" evidence="5">
    <location>
        <begin position="76"/>
        <end position="97"/>
    </location>
</feature>
<evidence type="ECO:0000256" key="2">
    <source>
        <dbReference type="ARBA" id="ARBA00022692"/>
    </source>
</evidence>
<evidence type="ECO:0008006" key="8">
    <source>
        <dbReference type="Google" id="ProtNLM"/>
    </source>
</evidence>
<evidence type="ECO:0000256" key="4">
    <source>
        <dbReference type="ARBA" id="ARBA00023136"/>
    </source>
</evidence>
<dbReference type="PANTHER" id="PTHR42718:SF41">
    <property type="entry name" value="MFS TRANSPORTER OF UNKOWN SPECIFICITY (AFU_ORTHOLOGUE AFUA_5G09940)-RELATED"/>
    <property type="match status" value="1"/>
</dbReference>
<evidence type="ECO:0000313" key="7">
    <source>
        <dbReference type="Proteomes" id="UP000247810"/>
    </source>
</evidence>
<feature type="transmembrane region" description="Helical" evidence="5">
    <location>
        <begin position="45"/>
        <end position="69"/>
    </location>
</feature>
<dbReference type="EMBL" id="KZ825849">
    <property type="protein sequence ID" value="PYH95685.1"/>
    <property type="molecule type" value="Genomic_DNA"/>
</dbReference>
<evidence type="ECO:0000256" key="3">
    <source>
        <dbReference type="ARBA" id="ARBA00022989"/>
    </source>
</evidence>